<dbReference type="Pfam" id="PF25037">
    <property type="entry name" value="VPS13_C"/>
    <property type="match status" value="1"/>
</dbReference>
<organism evidence="8 9">
    <name type="scientific">Adiantum capillus-veneris</name>
    <name type="common">Maidenhair fern</name>
    <dbReference type="NCBI Taxonomy" id="13818"/>
    <lineage>
        <taxon>Eukaryota</taxon>
        <taxon>Viridiplantae</taxon>
        <taxon>Streptophyta</taxon>
        <taxon>Embryophyta</taxon>
        <taxon>Tracheophyta</taxon>
        <taxon>Polypodiopsida</taxon>
        <taxon>Polypodiidae</taxon>
        <taxon>Polypodiales</taxon>
        <taxon>Pteridineae</taxon>
        <taxon>Pteridaceae</taxon>
        <taxon>Vittarioideae</taxon>
        <taxon>Adiantum</taxon>
    </lineage>
</organism>
<evidence type="ECO:0000259" key="6">
    <source>
        <dbReference type="Pfam" id="PF25036"/>
    </source>
</evidence>
<dbReference type="PANTHER" id="PTHR16166">
    <property type="entry name" value="VACUOLAR PROTEIN SORTING-ASSOCIATED PROTEIN VPS13"/>
    <property type="match status" value="1"/>
</dbReference>
<keyword evidence="2" id="KW-0813">Transport</keyword>
<gene>
    <name evidence="8" type="ORF">GOP47_0011337</name>
</gene>
<keyword evidence="3" id="KW-0445">Lipid transport</keyword>
<name>A0A9D4USK7_ADICA</name>
<evidence type="ECO:0008006" key="10">
    <source>
        <dbReference type="Google" id="ProtNLM"/>
    </source>
</evidence>
<sequence length="2927" mass="327517">MRLPMASMLEGFVSQLLADYLSNYVQGIHPEQFRLGLWNGVAQLESLELRLEAFDYLQLPIAISKGVVGRLKIQVPWKKLGREPILIGLEDIYICACPRDEFEWKSEALEARSSAAKKAKLAAAELAKLSARISGHISDDHSNQSFFSYLSTKILDNIQVIAENVHFRYMDQKTDPEMAFSFGIKFSHLTMNTEHTISGGGPARTKPNLVTKLVEMKEFCIYWNSDEDKTKNLSSDAHLQTEFIHLIHPFTASLRFMINKNPLLDGSTPRYSTTFEINKLDLTLEDRQLHEMLLLWDALAICQMREKYGHVRPAIGQHGYARKEDGWQKVWWHYAVQAVLIDVRKNLRRTAWSYLGWRIDMRRKYVLLYKEKLNFLWSGKPAAEHSLRKLEELERELDLDEILAFRSTAERSLQNQGTSDPQEETGGSEKMESRSEVKPDDLSSQKHRSWLNFVSLGMLGAAGSSAASEQFAGVLPDDIIEDIFEATKYHPRGLMDDNVLPKGSCRFAITSCISGVSIYLRRMHPKEGIASLDMQAIDVRIRVWQKSTNVFIAVKTLQGADQCQSLSVYPIVLGNEGTILPCFLHTGEYQQSYAEVVSGIRQTDGAEPLNSFHSKQAQKEPFLVLEVEMLPEDSEFDLMVKITTQPMEFVYSPMLMNQMKSFINRPTSLQTLKDLIFSSLNRLQSREVRLQSKAELTLAMGKRVGMLIEIQRPVLIFPKSLKSLDSNHLIIMMNTLQVTSIDGNSDRSLEAFSEKKQQSQLLSMEAGLNFLPQTSVEDKEKCSTKKAVLDELIYPAIYNKFHLQLTGVQAIVTSHLCNWQRRWRGPSQFLEFHIAKCFDAEAVFEICALPDEPALTRFKLHGDIPFLQLTFSPKKWKIFKSFFSNDAEEDMQCQGDSSILSAVELENNADGLCDNESPAPYVKLELMSKSISLFLHSDDDKKVHSYTTLLAKGEDASLTFVDSGLQRKLQFSVATLHIDKALEAFDNGPFLSLHSVSNLSVVGLFVPSPIWRWDWKASKVIIILRGDGFATEHFVVMKADVMEHAGSWKNDNIDSLSCKAMKLSIRADVCVLGRQIKCSGCHLCTANHLCIVSAIEQQQHAEILHLGPKEALAGLEISLFSEERNKNVFISIPFSYVNLRFPNWRTFLQTLSFYHSRDSIDGSDKYKTDVPPTADGQKMDKLDAYTIDQDVRGSIIVQTSMIAIDLLCPEYHGTTSEKHIPNEEKTSILGNQFAEVASTTCFDKSISAKITLQVKSFCYKESLCNFQASLLKCEVNLKDCISESAHCFPLLQVTGMQLNLDLELQNTIRRKMIMVHSCMVKRLDIWCSHSTLQFLRAFRFEETPHAESGGGFEAIIVTASLQRGSILLTDERWDYNAPIFELRVKSLNSKMRWLSSDQLVCTIAMVLEADYHDFEKVAWEPFLEPWDLSCEFSLRFGMNILAQHIDLKLLSPGHLNINLTKAFFQSYLRAVDVFTDAIKSFDPPKLSQNKSFVGYAPYWLQNDTGVRLKYWLVGASKLEEADGFVDGNELGANSQNIVDPGCSIPITIEKKPEQVFHVRRSNSSSERLADKRLYGGLHRMIRVQLEGTSTASCPLSMDLVGAHSFYMPFSLSSSNLLAESKRKKEKLKVDAKSNENGDTEGSNTAFQLPVIYEVSGHYYSKIIRIYSTVSLVNATSIPMEVRFDIPFGVLPKVMEPIFPGEVIPLPVHLAETGQIRWRPMGSSHVWSETQSLSYILSTFKLGTLRSFVSYPTNPSDAIFRCCIMVQESRSPTLPAVSEQLFNPSTTSRERSISGSFTSSLAKVHIPMGQQASSPITRELVFQAPLVFKNCLPLPVTLAIDSSAGHHLSLHVPECDSIFVLEANTGHDLVLTINVSGFSPASVKVASATTLLECHKENVQNETTLLETVCLVPDPAHGHSVYCKTEILFNMMSGAREISVYVPFWIYNHSGVNLDISDGDVDSLKIRDGVKITQQVIASFSVLENEAGSFETRSVGLQTVLDEPVWSANRVYTHGHFCGTAAMRSVGGGKRIISCIPSEANSIDVENNAKELQYIKPYMYSPVREMDLGDHRLRARVAQAFVHQTESRAHWSRPFSLNPPGGMTTIVIPLSEGEGGWVISVVSAPVLGASAGKTRTITFQPRFILANICNQDLCFRQQGTDNFEYVLKGKQARLLWSDMSRPLLVSLRFDNHGWDWSGAFVPDQLGDTQLKMRNLVTGATQILRVEVQNAGSVENDSHDISSTDNSLGTYLILLSDDESGFMPYRIENFSLERLRFFQSRCPDFESTLLPYSSCLYAWDEPWRPHQLLVEIPGEGCLGTFDLDDVREYPTVRVPATNQKPERWFSVSILAEGPTRVLSFQDLVLHPRKDLCGISTTGPPTQNIEEYIGCNFTFNCCCTSIGISVIDISPQEILFATAKEVTLQLLQSPHEQNLNLSVSYIQFDNQLPLAQYPVMVLAGVCCLNESTLAKEEGSLGGSSKSAGVFSDQSAFTLVVAKWRHFVSSVDCFQKIHARLAPIEVQLDEQIVSCLIKFFRGSHDMGFHTVQQDNNAQSSFLAESSTMAFDKYRLLLDPKSTQLHVLKTLKFEAIYRCWPARAVHCLHSQSLKVLFLARGGKKVYIESLSIAPIEVTVSFSSIPWTDRHVSVRQSHSFLGESGPFVQRSLMALFDIEGAPVQLRELSIAHPLARWDAIRGMIVRHYTRQLLHEIYKILGSAGFLGNPMGFMKSLGSGVHDFVAAPAKSFVQSPRQLVGGFAEGTQSLVNNTVFAVSNAATLISRVAKKGVTSLALGHQQDPGFQDYGVISELLEGLTGLLQSPVTGAEKHGLPGILSGVAVGAVGVIARPIASILEVAGRTAQSIRSWSQPIQQTTRMRPPRYLNKGFPILAYSWDEAIGNAVLLEAAGSRLQNEVYVTCRPVMEQGGYVLLTER</sequence>
<keyword evidence="9" id="KW-1185">Reference proteome</keyword>
<protein>
    <recommendedName>
        <fullName evidence="10">Vacuolar protein sorting-associated protein</fullName>
    </recommendedName>
</protein>
<dbReference type="Pfam" id="PF12624">
    <property type="entry name" value="VPS13_N"/>
    <property type="match status" value="1"/>
</dbReference>
<evidence type="ECO:0000256" key="1">
    <source>
        <dbReference type="ARBA" id="ARBA00006545"/>
    </source>
</evidence>
<comment type="caution">
    <text evidence="8">The sequence shown here is derived from an EMBL/GenBank/DDBJ whole genome shotgun (WGS) entry which is preliminary data.</text>
</comment>
<feature type="compositionally biased region" description="Basic and acidic residues" evidence="4">
    <location>
        <begin position="427"/>
        <end position="443"/>
    </location>
</feature>
<dbReference type="InterPro" id="IPR009543">
    <property type="entry name" value="VPS13_VAB"/>
</dbReference>
<evidence type="ECO:0000313" key="8">
    <source>
        <dbReference type="EMBL" id="KAI5073324.1"/>
    </source>
</evidence>
<dbReference type="InterPro" id="IPR026847">
    <property type="entry name" value="VPS13"/>
</dbReference>
<evidence type="ECO:0000256" key="3">
    <source>
        <dbReference type="ARBA" id="ARBA00023055"/>
    </source>
</evidence>
<evidence type="ECO:0000313" key="9">
    <source>
        <dbReference type="Proteomes" id="UP000886520"/>
    </source>
</evidence>
<feature type="domain" description="Intermembrane lipid transfer protein VPS13-like C-terminal" evidence="7">
    <location>
        <begin position="2870"/>
        <end position="2926"/>
    </location>
</feature>
<dbReference type="GO" id="GO:0045053">
    <property type="term" value="P:protein retention in Golgi apparatus"/>
    <property type="evidence" value="ECO:0007669"/>
    <property type="project" value="TreeGrafter"/>
</dbReference>
<dbReference type="OrthoDB" id="428159at2759"/>
<feature type="compositionally biased region" description="Polar residues" evidence="4">
    <location>
        <begin position="411"/>
        <end position="420"/>
    </location>
</feature>
<evidence type="ECO:0000259" key="7">
    <source>
        <dbReference type="Pfam" id="PF25037"/>
    </source>
</evidence>
<dbReference type="InterPro" id="IPR026854">
    <property type="entry name" value="VPS13_N"/>
</dbReference>
<proteinExistence type="inferred from homology"/>
<feature type="region of interest" description="Disordered" evidence="4">
    <location>
        <begin position="411"/>
        <end position="443"/>
    </location>
</feature>
<dbReference type="Proteomes" id="UP000886520">
    <property type="component" value="Chromosome 11"/>
</dbReference>
<dbReference type="PANTHER" id="PTHR16166:SF143">
    <property type="entry name" value="PROTEIN SORTING-ASSOCIATED PROTEIN, PUTATIVE (DUF1162)-RELATED"/>
    <property type="match status" value="1"/>
</dbReference>
<feature type="non-terminal residue" evidence="8">
    <location>
        <position position="1"/>
    </location>
</feature>
<dbReference type="GO" id="GO:0006623">
    <property type="term" value="P:protein targeting to vacuole"/>
    <property type="evidence" value="ECO:0007669"/>
    <property type="project" value="TreeGrafter"/>
</dbReference>
<dbReference type="Pfam" id="PF25036">
    <property type="entry name" value="VPS13_VAB"/>
    <property type="match status" value="2"/>
</dbReference>
<evidence type="ECO:0000256" key="2">
    <source>
        <dbReference type="ARBA" id="ARBA00022448"/>
    </source>
</evidence>
<comment type="similarity">
    <text evidence="1">Belongs to the VPS13 family.</text>
</comment>
<evidence type="ECO:0000256" key="4">
    <source>
        <dbReference type="SAM" id="MobiDB-lite"/>
    </source>
</evidence>
<dbReference type="InterPro" id="IPR056748">
    <property type="entry name" value="VPS13-like_C"/>
</dbReference>
<feature type="domain" description="Vacuolar protein sorting-associated protein 13 VPS13 adaptor binding" evidence="6">
    <location>
        <begin position="1659"/>
        <end position="1957"/>
    </location>
</feature>
<accession>A0A9D4USK7</accession>
<reference evidence="8" key="1">
    <citation type="submission" date="2021-01" db="EMBL/GenBank/DDBJ databases">
        <title>Adiantum capillus-veneris genome.</title>
        <authorList>
            <person name="Fang Y."/>
            <person name="Liao Q."/>
        </authorList>
    </citation>
    <scope>NUCLEOTIDE SEQUENCE</scope>
    <source>
        <strain evidence="8">H3</strain>
        <tissue evidence="8">Leaf</tissue>
    </source>
</reference>
<dbReference type="EMBL" id="JABFUD020000011">
    <property type="protein sequence ID" value="KAI5073324.1"/>
    <property type="molecule type" value="Genomic_DNA"/>
</dbReference>
<evidence type="ECO:0000259" key="5">
    <source>
        <dbReference type="Pfam" id="PF12624"/>
    </source>
</evidence>
<feature type="domain" description="Vacuolar protein sorting-associated protein 13 VPS13 adaptor binding" evidence="6">
    <location>
        <begin position="2045"/>
        <end position="2302"/>
    </location>
</feature>
<feature type="domain" description="Chorein N-terminal" evidence="5">
    <location>
        <begin position="8"/>
        <end position="1047"/>
    </location>
</feature>
<dbReference type="GO" id="GO:0006869">
    <property type="term" value="P:lipid transport"/>
    <property type="evidence" value="ECO:0007669"/>
    <property type="project" value="UniProtKB-KW"/>
</dbReference>